<proteinExistence type="predicted"/>
<dbReference type="RefSeq" id="WP_045106629.1">
    <property type="nucleotide sequence ID" value="NZ_LN681225.1"/>
</dbReference>
<keyword evidence="1" id="KW-0175">Coiled coil</keyword>
<gene>
    <name evidence="2" type="ORF">LHA_2410</name>
</gene>
<evidence type="ECO:0000313" key="2">
    <source>
        <dbReference type="EMBL" id="CEK11424.1"/>
    </source>
</evidence>
<accession>A0A0A8UXE1</accession>
<dbReference type="HOGENOM" id="CLU_028800_0_0_6"/>
<evidence type="ECO:0008006" key="4">
    <source>
        <dbReference type="Google" id="ProtNLM"/>
    </source>
</evidence>
<evidence type="ECO:0000256" key="1">
    <source>
        <dbReference type="SAM" id="Coils"/>
    </source>
</evidence>
<dbReference type="PATRIC" id="fig|449.7.peg.53"/>
<dbReference type="Proteomes" id="UP000032803">
    <property type="component" value="Chromosome I"/>
</dbReference>
<dbReference type="OrthoDB" id="5654415at2"/>
<dbReference type="EMBL" id="LN681225">
    <property type="protein sequence ID" value="CEK11424.1"/>
    <property type="molecule type" value="Genomic_DNA"/>
</dbReference>
<sequence length="593" mass="67193">MKEEQFKQFFTEWRKEAPTEQKYLFTALLILSYIERVNSIDTIKTDLVDSNSNLFKNFDTYKGRSFGVALYGRLAVQSYLGTLDSEEERQERELLSTVMTALSNLYTAPTQATAENFNLLTTNMESWLDNYAMRNPQRAKTLLPSLYIVLKTVAIALEGLPGAATFFANCHKVNIDSCKIKIHSLLVKTEKVNQEIDQVLVPPSDSSAPKNVTEYFNREFLSILSSTEPLENKLAALELKLEQVKTDTTNLLQAKKAKRDLEEKETAVKKLLDAAIANEQQITGQKYFLELIALQKSGYDFLVASPQGKELLQKANSLSNPNEWEQLYDAIQYGISWATSATTALYRLMTPKNVQENIVTLFATRDSECKNLLKISAKNYLVHLTETLNSATETLNIAKDVLAAEQNQLKTLISRASEKELNEVCNVIDVIKNAVIEYRQLVQLVQKKQPEINTVIGLNKSIDAFIAEHNTLWVKLCNLLASLLPVFKTEMTQMIDEVNKFKVELHDLTAFYRETLARPCEFFDNAPDAASPLRKILTQTITLNFDANLAPQLERLSAPSAFELIKTTFAPFKNKTTYREEIEEQEISSPVLE</sequence>
<feature type="coiled-coil region" evidence="1">
    <location>
        <begin position="388"/>
        <end position="422"/>
    </location>
</feature>
<keyword evidence="3" id="KW-1185">Reference proteome</keyword>
<protein>
    <recommendedName>
        <fullName evidence="4">Purine NTPase</fullName>
    </recommendedName>
</protein>
<name>A0A0A8UXE1_LEGHA</name>
<reference evidence="3" key="1">
    <citation type="submission" date="2014-09" db="EMBL/GenBank/DDBJ databases">
        <authorList>
            <person name="Gomez-Valero L."/>
        </authorList>
    </citation>
    <scope>NUCLEOTIDE SEQUENCE [LARGE SCALE GENOMIC DNA]</scope>
    <source>
        <strain evidence="3">ATCC35250</strain>
    </source>
</reference>
<organism evidence="2 3">
    <name type="scientific">Legionella hackeliae</name>
    <dbReference type="NCBI Taxonomy" id="449"/>
    <lineage>
        <taxon>Bacteria</taxon>
        <taxon>Pseudomonadati</taxon>
        <taxon>Pseudomonadota</taxon>
        <taxon>Gammaproteobacteria</taxon>
        <taxon>Legionellales</taxon>
        <taxon>Legionellaceae</taxon>
        <taxon>Legionella</taxon>
    </lineage>
</organism>
<dbReference type="KEGG" id="lha:LHA_2410"/>
<feature type="coiled-coil region" evidence="1">
    <location>
        <begin position="227"/>
        <end position="274"/>
    </location>
</feature>
<evidence type="ECO:0000313" key="3">
    <source>
        <dbReference type="Proteomes" id="UP000032803"/>
    </source>
</evidence>
<dbReference type="AlphaFoldDB" id="A0A0A8UXE1"/>